<protein>
    <recommendedName>
        <fullName evidence="3">DUF2815 family protein</fullName>
    </recommendedName>
</protein>
<sequence length="211" mass="23516">MSDVLMKAFKSEKSGNIITCQLRMMYANLITPGFPSKKERDPKKKQWGATGLVPAKANIDVLREAIDEVIDANLTAAQKAKAKIVMPIKETAADSSLAIYADEFPYFLRMNTKCFDRQGKPRPAPEVVYAKNGAPVQEADEADELYNGRWFRSSLNPYWYDNENIGVSLGLVNVQLLKHDEPLAGGKVKADREFEPVEGLEDLEDEGAAFE</sequence>
<dbReference type="RefSeq" id="WP_183808281.1">
    <property type="nucleotide sequence ID" value="NZ_JACIEE010000015.1"/>
</dbReference>
<dbReference type="AlphaFoldDB" id="A0A7W6GM66"/>
<proteinExistence type="predicted"/>
<accession>A0A7W6GM66</accession>
<dbReference type="SUPFAM" id="SSF50249">
    <property type="entry name" value="Nucleic acid-binding proteins"/>
    <property type="match status" value="1"/>
</dbReference>
<dbReference type="InterPro" id="IPR012340">
    <property type="entry name" value="NA-bd_OB-fold"/>
</dbReference>
<evidence type="ECO:0000313" key="1">
    <source>
        <dbReference type="EMBL" id="MBB3980132.1"/>
    </source>
</evidence>
<organism evidence="1 2">
    <name type="scientific">Mycoplana azooxidifex</name>
    <dbReference type="NCBI Taxonomy" id="1636188"/>
    <lineage>
        <taxon>Bacteria</taxon>
        <taxon>Pseudomonadati</taxon>
        <taxon>Pseudomonadota</taxon>
        <taxon>Alphaproteobacteria</taxon>
        <taxon>Hyphomicrobiales</taxon>
        <taxon>Rhizobiaceae</taxon>
        <taxon>Mycoplana</taxon>
    </lineage>
</organism>
<gene>
    <name evidence="1" type="ORF">GGQ64_005379</name>
</gene>
<dbReference type="InterPro" id="IPR022595">
    <property type="entry name" value="Enc34_ssDNA-bd"/>
</dbReference>
<reference evidence="1 2" key="1">
    <citation type="submission" date="2020-08" db="EMBL/GenBank/DDBJ databases">
        <title>Genomic Encyclopedia of Type Strains, Phase IV (KMG-IV): sequencing the most valuable type-strain genomes for metagenomic binning, comparative biology and taxonomic classification.</title>
        <authorList>
            <person name="Goeker M."/>
        </authorList>
    </citation>
    <scope>NUCLEOTIDE SEQUENCE [LARGE SCALE GENOMIC DNA]</scope>
    <source>
        <strain evidence="1 2">DSM 100211</strain>
    </source>
</reference>
<dbReference type="Pfam" id="PF10991">
    <property type="entry name" value="Enc34_ssDNA-bd"/>
    <property type="match status" value="1"/>
</dbReference>
<evidence type="ECO:0008006" key="3">
    <source>
        <dbReference type="Google" id="ProtNLM"/>
    </source>
</evidence>
<dbReference type="Gene3D" id="2.40.50.140">
    <property type="entry name" value="Nucleic acid-binding proteins"/>
    <property type="match status" value="1"/>
</dbReference>
<name>A0A7W6GM66_9HYPH</name>
<comment type="caution">
    <text evidence="1">The sequence shown here is derived from an EMBL/GenBank/DDBJ whole genome shotgun (WGS) entry which is preliminary data.</text>
</comment>
<keyword evidence="2" id="KW-1185">Reference proteome</keyword>
<dbReference type="EMBL" id="JACIEE010000015">
    <property type="protein sequence ID" value="MBB3980132.1"/>
    <property type="molecule type" value="Genomic_DNA"/>
</dbReference>
<evidence type="ECO:0000313" key="2">
    <source>
        <dbReference type="Proteomes" id="UP000574761"/>
    </source>
</evidence>
<dbReference type="Proteomes" id="UP000574761">
    <property type="component" value="Unassembled WGS sequence"/>
</dbReference>